<evidence type="ECO:0000313" key="2">
    <source>
        <dbReference type="Proteomes" id="UP000663860"/>
    </source>
</evidence>
<gene>
    <name evidence="1" type="ORF">IZO911_LOCUS21179</name>
</gene>
<sequence>MNQACVRNMCIQRGRLSFTAHWTRSNGRGYIIVRTPLNNTIYFGSPRNKSSIGQGQHEQVGNGTQVDNVYWPLSRMPPKGPYKICFSTGSLLNGTDKSPLTVTIEIRRFRQSMETMSRTYNRSTTKLNECLDTSGTFIGSYSSEEKEQNCHFQILLFESNPDLIQFIYLNVPDTDDSDEIGVQNFESDIINLKYSSSQPFFMLRNMSIIFDTNQNIYTTAIICGSTACLIGEACVQNMCIQQGELSFTARWSQRKDQGYIIVRTPLNNTIYFGNSRNKSSVDQGQYEQVGDGTQIDNIYWPSNRMLPKGFFKICFSTGSLLNGTDKSPITVTIEIRRVRRLMETMTRTFNRSTTNMTECLETSDTLIGSYSSEEKEQNCHFQILLFESNPGLIQFIYLNVPDTENSNMIGLQGVSWYTTLMYSSSQPFFMLRNMSIIFDTNQNIYTTAIICGSTACLIGEACVQNMCIQQGELSFTAHWPQRKGQGYIIVRTPLNNTIYFGNSRNKSSVDQGQYEQVGDGNQVDNIYWPSNRMLPKGFFKICFSTGSLLNGTDKSPITVTIEIRRAQRLMETMTRTFNESTTNVTECLDTSDTFIGSYSSVICEWPYAVASTATCVNILIDRNNCGKVGHKCNNTYNSCSGGVCSMARAIQLTEPKTIIQGAINGTVFHETEFGETISVSLPFNITLYNDTSDQVYLDLYGVSL</sequence>
<protein>
    <submittedName>
        <fullName evidence="1">Uncharacterized protein</fullName>
    </submittedName>
</protein>
<accession>A0A814LNM5</accession>
<dbReference type="EMBL" id="CAJNOE010000226">
    <property type="protein sequence ID" value="CAF1066633.1"/>
    <property type="molecule type" value="Genomic_DNA"/>
</dbReference>
<reference evidence="1" key="1">
    <citation type="submission" date="2021-02" db="EMBL/GenBank/DDBJ databases">
        <authorList>
            <person name="Nowell W R."/>
        </authorList>
    </citation>
    <scope>NUCLEOTIDE SEQUENCE</scope>
</reference>
<dbReference type="Proteomes" id="UP000663860">
    <property type="component" value="Unassembled WGS sequence"/>
</dbReference>
<evidence type="ECO:0000313" key="1">
    <source>
        <dbReference type="EMBL" id="CAF1066633.1"/>
    </source>
</evidence>
<comment type="caution">
    <text evidence="1">The sequence shown here is derived from an EMBL/GenBank/DDBJ whole genome shotgun (WGS) entry which is preliminary data.</text>
</comment>
<dbReference type="AlphaFoldDB" id="A0A814LNM5"/>
<name>A0A814LNM5_9BILA</name>
<proteinExistence type="predicted"/>
<organism evidence="1 2">
    <name type="scientific">Adineta steineri</name>
    <dbReference type="NCBI Taxonomy" id="433720"/>
    <lineage>
        <taxon>Eukaryota</taxon>
        <taxon>Metazoa</taxon>
        <taxon>Spiralia</taxon>
        <taxon>Gnathifera</taxon>
        <taxon>Rotifera</taxon>
        <taxon>Eurotatoria</taxon>
        <taxon>Bdelloidea</taxon>
        <taxon>Adinetida</taxon>
        <taxon>Adinetidae</taxon>
        <taxon>Adineta</taxon>
    </lineage>
</organism>